<accession>A0ABP7DJ93</accession>
<dbReference type="EMBL" id="BAABDS010000010">
    <property type="protein sequence ID" value="GAA3704053.1"/>
    <property type="molecule type" value="Genomic_DNA"/>
</dbReference>
<protein>
    <recommendedName>
        <fullName evidence="3">HNH endonuclease</fullName>
    </recommendedName>
</protein>
<evidence type="ECO:0000313" key="1">
    <source>
        <dbReference type="EMBL" id="GAA3704053.1"/>
    </source>
</evidence>
<name>A0ABP7DJ93_9GAMM</name>
<proteinExistence type="predicted"/>
<dbReference type="Proteomes" id="UP001501479">
    <property type="component" value="Unassembled WGS sequence"/>
</dbReference>
<evidence type="ECO:0008006" key="3">
    <source>
        <dbReference type="Google" id="ProtNLM"/>
    </source>
</evidence>
<sequence>MIKQWIRTRRCGCGNCRHHKESEPGWNECPDRHKPSYDDNAVWLWRRDYSGEEEQA</sequence>
<reference evidence="2" key="1">
    <citation type="journal article" date="2019" name="Int. J. Syst. Evol. Microbiol.">
        <title>The Global Catalogue of Microorganisms (GCM) 10K type strain sequencing project: providing services to taxonomists for standard genome sequencing and annotation.</title>
        <authorList>
            <consortium name="The Broad Institute Genomics Platform"/>
            <consortium name="The Broad Institute Genome Sequencing Center for Infectious Disease"/>
            <person name="Wu L."/>
            <person name="Ma J."/>
        </authorList>
    </citation>
    <scope>NUCLEOTIDE SEQUENCE [LARGE SCALE GENOMIC DNA]</scope>
    <source>
        <strain evidence="2">JCM 17329</strain>
    </source>
</reference>
<gene>
    <name evidence="1" type="ORF">GCM10022421_08570</name>
</gene>
<evidence type="ECO:0000313" key="2">
    <source>
        <dbReference type="Proteomes" id="UP001501479"/>
    </source>
</evidence>
<organism evidence="1 2">
    <name type="scientific">Oceanisphaera sediminis</name>
    <dbReference type="NCBI Taxonomy" id="981381"/>
    <lineage>
        <taxon>Bacteria</taxon>
        <taxon>Pseudomonadati</taxon>
        <taxon>Pseudomonadota</taxon>
        <taxon>Gammaproteobacteria</taxon>
        <taxon>Aeromonadales</taxon>
        <taxon>Aeromonadaceae</taxon>
        <taxon>Oceanisphaera</taxon>
    </lineage>
</organism>
<dbReference type="RefSeq" id="WP_344962741.1">
    <property type="nucleotide sequence ID" value="NZ_BAABDS010000010.1"/>
</dbReference>
<comment type="caution">
    <text evidence="1">The sequence shown here is derived from an EMBL/GenBank/DDBJ whole genome shotgun (WGS) entry which is preliminary data.</text>
</comment>
<keyword evidence="2" id="KW-1185">Reference proteome</keyword>